<dbReference type="AlphaFoldDB" id="A0A059Y971"/>
<keyword evidence="1" id="KW-0472">Membrane</keyword>
<sequence length="298" mass="34328">MNNLSLSAQSSLWALFQLKSSKKRNFLIFVVLLPIIFLLSCFMVDIVLNSINFIQYFEFNSKNIKAEFIESMHAYSSVKVVFIVFFSVIHLLIVLPGLKKLILSENELKKSNDNSLAKHIKESNATGKQISSLLIVQFWVDMFWYLTYIVIAFLDFMNLQFIYNNPNLSDTYPDQVSFGINLGFAISALIKIIIIDNAIPLVFHKKPKNYVVNGNAANYLWLYIIWISGFMFLVLTHIAGLHLKIISWVFIYSSPVIITPLMFLSTYIIKAIYIIKLNKHNRTALTFVSAFLVLFSYE</sequence>
<organism evidence="2 3">
    <name type="scientific">Mycoplasmopsis bovis CQ-W70</name>
    <dbReference type="NCBI Taxonomy" id="1316930"/>
    <lineage>
        <taxon>Bacteria</taxon>
        <taxon>Bacillati</taxon>
        <taxon>Mycoplasmatota</taxon>
        <taxon>Mycoplasmoidales</taxon>
        <taxon>Metamycoplasmataceae</taxon>
        <taxon>Mycoplasmopsis</taxon>
    </lineage>
</organism>
<feature type="transmembrane region" description="Helical" evidence="1">
    <location>
        <begin position="142"/>
        <end position="163"/>
    </location>
</feature>
<feature type="transmembrane region" description="Helical" evidence="1">
    <location>
        <begin position="26"/>
        <end position="54"/>
    </location>
</feature>
<name>A0A059Y971_MYCBV</name>
<reference evidence="2 3" key="1">
    <citation type="submission" date="2013-04" db="EMBL/GenBank/DDBJ databases">
        <authorList>
            <person name="Lin L."/>
            <person name="Zeng Z."/>
            <person name="Xie J."/>
            <person name="Luo L."/>
            <person name="Yang Z."/>
            <person name="Liang W."/>
            <person name="Lin H."/>
            <person name="Dong C."/>
            <person name="Sun Y."/>
        </authorList>
    </citation>
    <scope>NUCLEOTIDE SEQUENCE [LARGE SCALE GENOMIC DNA]</scope>
    <source>
        <strain evidence="2 3">CQ-W70</strain>
    </source>
</reference>
<feature type="transmembrane region" description="Helical" evidence="1">
    <location>
        <begin position="245"/>
        <end position="269"/>
    </location>
</feature>
<evidence type="ECO:0000313" key="2">
    <source>
        <dbReference type="EMBL" id="AIA34207.1"/>
    </source>
</evidence>
<feature type="transmembrane region" description="Helical" evidence="1">
    <location>
        <begin position="74"/>
        <end position="95"/>
    </location>
</feature>
<dbReference type="EMBL" id="CP005933">
    <property type="protein sequence ID" value="AIA34207.1"/>
    <property type="molecule type" value="Genomic_DNA"/>
</dbReference>
<gene>
    <name evidence="2" type="ORF">K668_03155</name>
</gene>
<dbReference type="KEGG" id="mbq:K668_03155"/>
<dbReference type="PATRIC" id="fig|1316930.3.peg.645"/>
<feature type="transmembrane region" description="Helical" evidence="1">
    <location>
        <begin position="175"/>
        <end position="199"/>
    </location>
</feature>
<accession>A0A059Y971</accession>
<keyword evidence="1" id="KW-1133">Transmembrane helix</keyword>
<evidence type="ECO:0008006" key="4">
    <source>
        <dbReference type="Google" id="ProtNLM"/>
    </source>
</evidence>
<dbReference type="HOGENOM" id="CLU_933242_0_0_14"/>
<keyword evidence="1" id="KW-0812">Transmembrane</keyword>
<evidence type="ECO:0000256" key="1">
    <source>
        <dbReference type="SAM" id="Phobius"/>
    </source>
</evidence>
<proteinExistence type="predicted"/>
<protein>
    <recommendedName>
        <fullName evidence="4">Transmembrane protein</fullName>
    </recommendedName>
</protein>
<dbReference type="Proteomes" id="UP000027182">
    <property type="component" value="Chromosome"/>
</dbReference>
<dbReference type="RefSeq" id="WP_014829970.1">
    <property type="nucleotide sequence ID" value="NZ_CP005933.1"/>
</dbReference>
<evidence type="ECO:0000313" key="3">
    <source>
        <dbReference type="Proteomes" id="UP000027182"/>
    </source>
</evidence>
<feature type="transmembrane region" description="Helical" evidence="1">
    <location>
        <begin position="220"/>
        <end position="239"/>
    </location>
</feature>